<dbReference type="OrthoDB" id="10553595at2759"/>
<dbReference type="AlphaFoldDB" id="B4G946"/>
<dbReference type="EMBL" id="CH479180">
    <property type="protein sequence ID" value="EDW28876.1"/>
    <property type="molecule type" value="Genomic_DNA"/>
</dbReference>
<name>B4G946_DROPE</name>
<organism evidence="2">
    <name type="scientific">Drosophila persimilis</name>
    <name type="common">Fruit fly</name>
    <dbReference type="NCBI Taxonomy" id="7234"/>
    <lineage>
        <taxon>Eukaryota</taxon>
        <taxon>Metazoa</taxon>
        <taxon>Ecdysozoa</taxon>
        <taxon>Arthropoda</taxon>
        <taxon>Hexapoda</taxon>
        <taxon>Insecta</taxon>
        <taxon>Pterygota</taxon>
        <taxon>Neoptera</taxon>
        <taxon>Endopterygota</taxon>
        <taxon>Diptera</taxon>
        <taxon>Brachycera</taxon>
        <taxon>Muscomorpha</taxon>
        <taxon>Ephydroidea</taxon>
        <taxon>Drosophilidae</taxon>
        <taxon>Drosophila</taxon>
        <taxon>Sophophora</taxon>
    </lineage>
</organism>
<gene>
    <name evidence="1" type="primary">Dper\GL19409</name>
    <name evidence="1" type="ORF">Dper_GL19409</name>
</gene>
<dbReference type="HOGENOM" id="CLU_1462804_0_0_1"/>
<evidence type="ECO:0000313" key="2">
    <source>
        <dbReference type="Proteomes" id="UP000008744"/>
    </source>
</evidence>
<dbReference type="OMA" id="AGMRTEY"/>
<accession>B4G946</accession>
<evidence type="ECO:0000313" key="1">
    <source>
        <dbReference type="EMBL" id="EDW28876.1"/>
    </source>
</evidence>
<proteinExistence type="predicted"/>
<reference evidence="1 2" key="1">
    <citation type="journal article" date="2007" name="Nature">
        <title>Evolution of genes and genomes on the Drosophila phylogeny.</title>
        <authorList>
            <consortium name="Drosophila 12 Genomes Consortium"/>
            <person name="Clark A.G."/>
            <person name="Eisen M.B."/>
            <person name="Smith D.R."/>
            <person name="Bergman C.M."/>
            <person name="Oliver B."/>
            <person name="Markow T.A."/>
            <person name="Kaufman T.C."/>
            <person name="Kellis M."/>
            <person name="Gelbart W."/>
            <person name="Iyer V.N."/>
            <person name="Pollard D.A."/>
            <person name="Sackton T.B."/>
            <person name="Larracuente A.M."/>
            <person name="Singh N.D."/>
            <person name="Abad J.P."/>
            <person name="Abt D.N."/>
            <person name="Adryan B."/>
            <person name="Aguade M."/>
            <person name="Akashi H."/>
            <person name="Anderson W.W."/>
            <person name="Aquadro C.F."/>
            <person name="Ardell D.H."/>
            <person name="Arguello R."/>
            <person name="Artieri C.G."/>
            <person name="Barbash D.A."/>
            <person name="Barker D."/>
            <person name="Barsanti P."/>
            <person name="Batterham P."/>
            <person name="Batzoglou S."/>
            <person name="Begun D."/>
            <person name="Bhutkar A."/>
            <person name="Blanco E."/>
            <person name="Bosak S.A."/>
            <person name="Bradley R.K."/>
            <person name="Brand A.D."/>
            <person name="Brent M.R."/>
            <person name="Brooks A.N."/>
            <person name="Brown R.H."/>
            <person name="Butlin R.K."/>
            <person name="Caggese C."/>
            <person name="Calvi B.R."/>
            <person name="Bernardo de Carvalho A."/>
            <person name="Caspi A."/>
            <person name="Castrezana S."/>
            <person name="Celniker S.E."/>
            <person name="Chang J.L."/>
            <person name="Chapple C."/>
            <person name="Chatterji S."/>
            <person name="Chinwalla A."/>
            <person name="Civetta A."/>
            <person name="Clifton S.W."/>
            <person name="Comeron J.M."/>
            <person name="Costello J.C."/>
            <person name="Coyne J.A."/>
            <person name="Daub J."/>
            <person name="David R.G."/>
            <person name="Delcher A.L."/>
            <person name="Delehaunty K."/>
            <person name="Do C.B."/>
            <person name="Ebling H."/>
            <person name="Edwards K."/>
            <person name="Eickbush T."/>
            <person name="Evans J.D."/>
            <person name="Filipski A."/>
            <person name="Findeiss S."/>
            <person name="Freyhult E."/>
            <person name="Fulton L."/>
            <person name="Fulton R."/>
            <person name="Garcia A.C."/>
            <person name="Gardiner A."/>
            <person name="Garfield D.A."/>
            <person name="Garvin B.E."/>
            <person name="Gibson G."/>
            <person name="Gilbert D."/>
            <person name="Gnerre S."/>
            <person name="Godfrey J."/>
            <person name="Good R."/>
            <person name="Gotea V."/>
            <person name="Gravely B."/>
            <person name="Greenberg A.J."/>
            <person name="Griffiths-Jones S."/>
            <person name="Gross S."/>
            <person name="Guigo R."/>
            <person name="Gustafson E.A."/>
            <person name="Haerty W."/>
            <person name="Hahn M.W."/>
            <person name="Halligan D.L."/>
            <person name="Halpern A.L."/>
            <person name="Halter G.M."/>
            <person name="Han M.V."/>
            <person name="Heger A."/>
            <person name="Hillier L."/>
            <person name="Hinrichs A.S."/>
            <person name="Holmes I."/>
            <person name="Hoskins R.A."/>
            <person name="Hubisz M.J."/>
            <person name="Hultmark D."/>
            <person name="Huntley M.A."/>
            <person name="Jaffe D.B."/>
            <person name="Jagadeeshan S."/>
            <person name="Jeck W.R."/>
            <person name="Johnson J."/>
            <person name="Jones C.D."/>
            <person name="Jordan W.C."/>
            <person name="Karpen G.H."/>
            <person name="Kataoka E."/>
            <person name="Keightley P.D."/>
            <person name="Kheradpour P."/>
            <person name="Kirkness E.F."/>
            <person name="Koerich L.B."/>
            <person name="Kristiansen K."/>
            <person name="Kudrna D."/>
            <person name="Kulathinal R.J."/>
            <person name="Kumar S."/>
            <person name="Kwok R."/>
            <person name="Lander E."/>
            <person name="Langley C.H."/>
            <person name="Lapoint R."/>
            <person name="Lazzaro B.P."/>
            <person name="Lee S.J."/>
            <person name="Levesque L."/>
            <person name="Li R."/>
            <person name="Lin C.F."/>
            <person name="Lin M.F."/>
            <person name="Lindblad-Toh K."/>
            <person name="Llopart A."/>
            <person name="Long M."/>
            <person name="Low L."/>
            <person name="Lozovsky E."/>
            <person name="Lu J."/>
            <person name="Luo M."/>
            <person name="Machado C.A."/>
            <person name="Makalowski W."/>
            <person name="Marzo M."/>
            <person name="Matsuda M."/>
            <person name="Matzkin L."/>
            <person name="McAllister B."/>
            <person name="McBride C.S."/>
            <person name="McKernan B."/>
            <person name="McKernan K."/>
            <person name="Mendez-Lago M."/>
            <person name="Minx P."/>
            <person name="Mollenhauer M.U."/>
            <person name="Montooth K."/>
            <person name="Mount S.M."/>
            <person name="Mu X."/>
            <person name="Myers E."/>
            <person name="Negre B."/>
            <person name="Newfeld S."/>
            <person name="Nielsen R."/>
            <person name="Noor M.A."/>
            <person name="O'Grady P."/>
            <person name="Pachter L."/>
            <person name="Papaceit M."/>
            <person name="Parisi M.J."/>
            <person name="Parisi M."/>
            <person name="Parts L."/>
            <person name="Pedersen J.S."/>
            <person name="Pesole G."/>
            <person name="Phillippy A.M."/>
            <person name="Ponting C.P."/>
            <person name="Pop M."/>
            <person name="Porcelli D."/>
            <person name="Powell J.R."/>
            <person name="Prohaska S."/>
            <person name="Pruitt K."/>
            <person name="Puig M."/>
            <person name="Quesneville H."/>
            <person name="Ram K.R."/>
            <person name="Rand D."/>
            <person name="Rasmussen M.D."/>
            <person name="Reed L.K."/>
            <person name="Reenan R."/>
            <person name="Reily A."/>
            <person name="Remington K.A."/>
            <person name="Rieger T.T."/>
            <person name="Ritchie M.G."/>
            <person name="Robin C."/>
            <person name="Rogers Y.H."/>
            <person name="Rohde C."/>
            <person name="Rozas J."/>
            <person name="Rubenfield M.J."/>
            <person name="Ruiz A."/>
            <person name="Russo S."/>
            <person name="Salzberg S.L."/>
            <person name="Sanchez-Gracia A."/>
            <person name="Saranga D.J."/>
            <person name="Sato H."/>
            <person name="Schaeffer S.W."/>
            <person name="Schatz M.C."/>
            <person name="Schlenke T."/>
            <person name="Schwartz R."/>
            <person name="Segarra C."/>
            <person name="Singh R.S."/>
            <person name="Sirot L."/>
            <person name="Sirota M."/>
            <person name="Sisneros N.B."/>
            <person name="Smith C.D."/>
            <person name="Smith T.F."/>
            <person name="Spieth J."/>
            <person name="Stage D.E."/>
            <person name="Stark A."/>
            <person name="Stephan W."/>
            <person name="Strausberg R.L."/>
            <person name="Strempel S."/>
            <person name="Sturgill D."/>
            <person name="Sutton G."/>
            <person name="Sutton G.G."/>
            <person name="Tao W."/>
            <person name="Teichmann S."/>
            <person name="Tobari Y.N."/>
            <person name="Tomimura Y."/>
            <person name="Tsolas J.M."/>
            <person name="Valente V.L."/>
            <person name="Venter E."/>
            <person name="Venter J.C."/>
            <person name="Vicario S."/>
            <person name="Vieira F.G."/>
            <person name="Vilella A.J."/>
            <person name="Villasante A."/>
            <person name="Walenz B."/>
            <person name="Wang J."/>
            <person name="Wasserman M."/>
            <person name="Watts T."/>
            <person name="Wilson D."/>
            <person name="Wilson R.K."/>
            <person name="Wing R.A."/>
            <person name="Wolfner M.F."/>
            <person name="Wong A."/>
            <person name="Wong G.K."/>
            <person name="Wu C.I."/>
            <person name="Wu G."/>
            <person name="Yamamoto D."/>
            <person name="Yang H.P."/>
            <person name="Yang S.P."/>
            <person name="Yorke J.A."/>
            <person name="Yoshida K."/>
            <person name="Zdobnov E."/>
            <person name="Zhang P."/>
            <person name="Zhang Y."/>
            <person name="Zimin A.V."/>
            <person name="Baldwin J."/>
            <person name="Abdouelleil A."/>
            <person name="Abdulkadir J."/>
            <person name="Abebe A."/>
            <person name="Abera B."/>
            <person name="Abreu J."/>
            <person name="Acer S.C."/>
            <person name="Aftuck L."/>
            <person name="Alexander A."/>
            <person name="An P."/>
            <person name="Anderson E."/>
            <person name="Anderson S."/>
            <person name="Arachi H."/>
            <person name="Azer M."/>
            <person name="Bachantsang P."/>
            <person name="Barry A."/>
            <person name="Bayul T."/>
            <person name="Berlin A."/>
            <person name="Bessette D."/>
            <person name="Bloom T."/>
            <person name="Blye J."/>
            <person name="Boguslavskiy L."/>
            <person name="Bonnet C."/>
            <person name="Boukhgalter B."/>
            <person name="Bourzgui I."/>
            <person name="Brown A."/>
            <person name="Cahill P."/>
            <person name="Channer S."/>
            <person name="Cheshatsang Y."/>
            <person name="Chuda L."/>
            <person name="Citroen M."/>
            <person name="Collymore A."/>
            <person name="Cooke P."/>
            <person name="Costello M."/>
            <person name="D'Aco K."/>
            <person name="Daza R."/>
            <person name="De Haan G."/>
            <person name="DeGray S."/>
            <person name="DeMaso C."/>
            <person name="Dhargay N."/>
            <person name="Dooley K."/>
            <person name="Dooley E."/>
            <person name="Doricent M."/>
            <person name="Dorje P."/>
            <person name="Dorjee K."/>
            <person name="Dupes A."/>
            <person name="Elong R."/>
            <person name="Falk J."/>
            <person name="Farina A."/>
            <person name="Faro S."/>
            <person name="Ferguson D."/>
            <person name="Fisher S."/>
            <person name="Foley C.D."/>
            <person name="Franke A."/>
            <person name="Friedrich D."/>
            <person name="Gadbois L."/>
            <person name="Gearin G."/>
            <person name="Gearin C.R."/>
            <person name="Giannoukos G."/>
            <person name="Goode T."/>
            <person name="Graham J."/>
            <person name="Grandbois E."/>
            <person name="Grewal S."/>
            <person name="Gyaltsen K."/>
            <person name="Hafez N."/>
            <person name="Hagos B."/>
            <person name="Hall J."/>
            <person name="Henson C."/>
            <person name="Hollinger A."/>
            <person name="Honan T."/>
            <person name="Huard M.D."/>
            <person name="Hughes L."/>
            <person name="Hurhula B."/>
            <person name="Husby M.E."/>
            <person name="Kamat A."/>
            <person name="Kanga B."/>
            <person name="Kashin S."/>
            <person name="Khazanovich D."/>
            <person name="Kisner P."/>
            <person name="Lance K."/>
            <person name="Lara M."/>
            <person name="Lee W."/>
            <person name="Lennon N."/>
            <person name="Letendre F."/>
            <person name="LeVine R."/>
            <person name="Lipovsky A."/>
            <person name="Liu X."/>
            <person name="Liu J."/>
            <person name="Liu S."/>
            <person name="Lokyitsang T."/>
            <person name="Lokyitsang Y."/>
            <person name="Lubonja R."/>
            <person name="Lui A."/>
            <person name="MacDonald P."/>
            <person name="Magnisalis V."/>
            <person name="Maru K."/>
            <person name="Matthews C."/>
            <person name="McCusker W."/>
            <person name="McDonough S."/>
            <person name="Mehta T."/>
            <person name="Meldrim J."/>
            <person name="Meneus L."/>
            <person name="Mihai O."/>
            <person name="Mihalev A."/>
            <person name="Mihova T."/>
            <person name="Mittelman R."/>
            <person name="Mlenga V."/>
            <person name="Montmayeur A."/>
            <person name="Mulrain L."/>
            <person name="Navidi A."/>
            <person name="Naylor J."/>
            <person name="Negash T."/>
            <person name="Nguyen T."/>
            <person name="Nguyen N."/>
            <person name="Nicol R."/>
            <person name="Norbu C."/>
            <person name="Norbu N."/>
            <person name="Novod N."/>
            <person name="O'Neill B."/>
            <person name="Osman S."/>
            <person name="Markiewicz E."/>
            <person name="Oyono O.L."/>
            <person name="Patti C."/>
            <person name="Phunkhang P."/>
            <person name="Pierre F."/>
            <person name="Priest M."/>
            <person name="Raghuraman S."/>
            <person name="Rege F."/>
            <person name="Reyes R."/>
            <person name="Rise C."/>
            <person name="Rogov P."/>
            <person name="Ross K."/>
            <person name="Ryan E."/>
            <person name="Settipalli S."/>
            <person name="Shea T."/>
            <person name="Sherpa N."/>
            <person name="Shi L."/>
            <person name="Shih D."/>
            <person name="Sparrow T."/>
            <person name="Spaulding J."/>
            <person name="Stalker J."/>
            <person name="Stange-Thomann N."/>
            <person name="Stavropoulos S."/>
            <person name="Stone C."/>
            <person name="Strader C."/>
            <person name="Tesfaye S."/>
            <person name="Thomson T."/>
            <person name="Thoulutsang Y."/>
            <person name="Thoulutsang D."/>
            <person name="Topham K."/>
            <person name="Topping I."/>
            <person name="Tsamla T."/>
            <person name="Vassiliev H."/>
            <person name="Vo A."/>
            <person name="Wangchuk T."/>
            <person name="Wangdi T."/>
            <person name="Weiand M."/>
            <person name="Wilkinson J."/>
            <person name="Wilson A."/>
            <person name="Yadav S."/>
            <person name="Young G."/>
            <person name="Yu Q."/>
            <person name="Zembek L."/>
            <person name="Zhong D."/>
            <person name="Zimmer A."/>
            <person name="Zwirko Z."/>
            <person name="Jaffe D.B."/>
            <person name="Alvarez P."/>
            <person name="Brockman W."/>
            <person name="Butler J."/>
            <person name="Chin C."/>
            <person name="Gnerre S."/>
            <person name="Grabherr M."/>
            <person name="Kleber M."/>
            <person name="Mauceli E."/>
            <person name="MacCallum I."/>
        </authorList>
    </citation>
    <scope>NUCLEOTIDE SEQUENCE [LARGE SCALE GENOMIC DNA]</scope>
    <source>
        <strain evidence="2">MSH-3 / Tucson 14011-0111.49</strain>
    </source>
</reference>
<protein>
    <submittedName>
        <fullName evidence="1">GL19409</fullName>
    </submittedName>
</protein>
<keyword evidence="2" id="KW-1185">Reference proteome</keyword>
<dbReference type="KEGG" id="dpe:6589622"/>
<sequence>MEAKSAPESMKEMRLELESLRVAQLNLIAKAQSSPASPMDILTDGLESDPVLYTAAVNVAAVLKENPADGEQIKPLYDALVKRANPVAAGGTLTRKQASKLASATALRNLLIKAVVYAGLRTEYLQQQVAVRLRRNSKKQMPSSTLSPAEVLEVLGILPPSKENGVLKQKELPQRRMTRSQRCTF</sequence>
<dbReference type="Proteomes" id="UP000008744">
    <property type="component" value="Unassembled WGS sequence"/>
</dbReference>